<comment type="caution">
    <text evidence="2">The sequence shown here is derived from an EMBL/GenBank/DDBJ whole genome shotgun (WGS) entry which is preliminary data.</text>
</comment>
<organism evidence="2 3">
    <name type="scientific">Thermocatellispora tengchongensis</name>
    <dbReference type="NCBI Taxonomy" id="1073253"/>
    <lineage>
        <taxon>Bacteria</taxon>
        <taxon>Bacillati</taxon>
        <taxon>Actinomycetota</taxon>
        <taxon>Actinomycetes</taxon>
        <taxon>Streptosporangiales</taxon>
        <taxon>Streptosporangiaceae</taxon>
        <taxon>Thermocatellispora</taxon>
    </lineage>
</organism>
<protein>
    <submittedName>
        <fullName evidence="2">CubicO group peptidase (Beta-lactamase class C family)</fullName>
    </submittedName>
</protein>
<dbReference type="EMBL" id="JACHGN010000002">
    <property type="protein sequence ID" value="MBB5131531.1"/>
    <property type="molecule type" value="Genomic_DNA"/>
</dbReference>
<dbReference type="AlphaFoldDB" id="A0A840P0V9"/>
<name>A0A840P0V9_9ACTN</name>
<dbReference type="InterPro" id="IPR012338">
    <property type="entry name" value="Beta-lactam/transpept-like"/>
</dbReference>
<dbReference type="InterPro" id="IPR001466">
    <property type="entry name" value="Beta-lactam-related"/>
</dbReference>
<dbReference type="Pfam" id="PF00144">
    <property type="entry name" value="Beta-lactamase"/>
    <property type="match status" value="1"/>
</dbReference>
<proteinExistence type="predicted"/>
<gene>
    <name evidence="2" type="ORF">HNP84_001237</name>
</gene>
<keyword evidence="3" id="KW-1185">Reference proteome</keyword>
<dbReference type="InterPro" id="IPR006311">
    <property type="entry name" value="TAT_signal"/>
</dbReference>
<dbReference type="Gene3D" id="3.40.710.10">
    <property type="entry name" value="DD-peptidase/beta-lactamase superfamily"/>
    <property type="match status" value="1"/>
</dbReference>
<evidence type="ECO:0000313" key="2">
    <source>
        <dbReference type="EMBL" id="MBB5131531.1"/>
    </source>
</evidence>
<evidence type="ECO:0000259" key="1">
    <source>
        <dbReference type="Pfam" id="PF00144"/>
    </source>
</evidence>
<dbReference type="Proteomes" id="UP000578449">
    <property type="component" value="Unassembled WGS sequence"/>
</dbReference>
<reference evidence="2 3" key="1">
    <citation type="submission" date="2020-08" db="EMBL/GenBank/DDBJ databases">
        <title>Genomic Encyclopedia of Type Strains, Phase IV (KMG-IV): sequencing the most valuable type-strain genomes for metagenomic binning, comparative biology and taxonomic classification.</title>
        <authorList>
            <person name="Goeker M."/>
        </authorList>
    </citation>
    <scope>NUCLEOTIDE SEQUENCE [LARGE SCALE GENOMIC DNA]</scope>
    <source>
        <strain evidence="2 3">DSM 45615</strain>
    </source>
</reference>
<dbReference type="InterPro" id="IPR050789">
    <property type="entry name" value="Diverse_Enzym_Activities"/>
</dbReference>
<dbReference type="PANTHER" id="PTHR43283">
    <property type="entry name" value="BETA-LACTAMASE-RELATED"/>
    <property type="match status" value="1"/>
</dbReference>
<dbReference type="PROSITE" id="PS51318">
    <property type="entry name" value="TAT"/>
    <property type="match status" value="1"/>
</dbReference>
<sequence length="411" mass="44364">MTGHDRPSRRLALGLLGAVPLAAALTRTAEASARSSGAGRIPQALRPGGDYDRFLKNLADEDEFSGTVLVAYRGKTVLARAYGMADKEREVPNRIDTIYNLASTAKPFTGLAIIQLAQQGKLRLTAPLGTYLDGFSRSVADHVTIHHLLTHTSGLSNYAEGVDIKRVTSSVEEEIAFRKEMHRRAETTFTPGSGHAYSSLGFSILGEVVETLTGTYIHDYIAANIFAPAKMTSSKYYTRHDWLTDERIAHPYIYQRDGSRVDGVRNLDAGATINGGEGTNAARSWLGSGGGGGFSTAPDLVRFALALESGKLLRHNRAWTELYMGSKIPIPPRPGSTPPTGSDQGFSGYGATAHLVNDQRLFGHGGGIAGGNANWTIYRDSDWIGIILCNYDLDIQSIISREREAVFGSTS</sequence>
<dbReference type="RefSeq" id="WP_185048345.1">
    <property type="nucleotide sequence ID" value="NZ_BAABIX010000022.1"/>
</dbReference>
<evidence type="ECO:0000313" key="3">
    <source>
        <dbReference type="Proteomes" id="UP000578449"/>
    </source>
</evidence>
<dbReference type="SUPFAM" id="SSF56601">
    <property type="entry name" value="beta-lactamase/transpeptidase-like"/>
    <property type="match status" value="1"/>
</dbReference>
<feature type="domain" description="Beta-lactamase-related" evidence="1">
    <location>
        <begin position="55"/>
        <end position="393"/>
    </location>
</feature>
<accession>A0A840P0V9</accession>